<name>A0AAD6V258_9AGAR</name>
<protein>
    <submittedName>
        <fullName evidence="2">Uncharacterized protein</fullName>
    </submittedName>
</protein>
<evidence type="ECO:0000313" key="2">
    <source>
        <dbReference type="EMBL" id="KAJ7200215.1"/>
    </source>
</evidence>
<feature type="region of interest" description="Disordered" evidence="1">
    <location>
        <begin position="85"/>
        <end position="105"/>
    </location>
</feature>
<evidence type="ECO:0000256" key="1">
    <source>
        <dbReference type="SAM" id="MobiDB-lite"/>
    </source>
</evidence>
<reference evidence="2" key="1">
    <citation type="submission" date="2023-03" db="EMBL/GenBank/DDBJ databases">
        <title>Massive genome expansion in bonnet fungi (Mycena s.s.) driven by repeated elements and novel gene families across ecological guilds.</title>
        <authorList>
            <consortium name="Lawrence Berkeley National Laboratory"/>
            <person name="Harder C.B."/>
            <person name="Miyauchi S."/>
            <person name="Viragh M."/>
            <person name="Kuo A."/>
            <person name="Thoen E."/>
            <person name="Andreopoulos B."/>
            <person name="Lu D."/>
            <person name="Skrede I."/>
            <person name="Drula E."/>
            <person name="Henrissat B."/>
            <person name="Morin E."/>
            <person name="Kohler A."/>
            <person name="Barry K."/>
            <person name="LaButti K."/>
            <person name="Morin E."/>
            <person name="Salamov A."/>
            <person name="Lipzen A."/>
            <person name="Mereny Z."/>
            <person name="Hegedus B."/>
            <person name="Baldrian P."/>
            <person name="Stursova M."/>
            <person name="Weitz H."/>
            <person name="Taylor A."/>
            <person name="Grigoriev I.V."/>
            <person name="Nagy L.G."/>
            <person name="Martin F."/>
            <person name="Kauserud H."/>
        </authorList>
    </citation>
    <scope>NUCLEOTIDE SEQUENCE</scope>
    <source>
        <strain evidence="2">9144</strain>
    </source>
</reference>
<proteinExistence type="predicted"/>
<organism evidence="2 3">
    <name type="scientific">Mycena pura</name>
    <dbReference type="NCBI Taxonomy" id="153505"/>
    <lineage>
        <taxon>Eukaryota</taxon>
        <taxon>Fungi</taxon>
        <taxon>Dikarya</taxon>
        <taxon>Basidiomycota</taxon>
        <taxon>Agaricomycotina</taxon>
        <taxon>Agaricomycetes</taxon>
        <taxon>Agaricomycetidae</taxon>
        <taxon>Agaricales</taxon>
        <taxon>Marasmiineae</taxon>
        <taxon>Mycenaceae</taxon>
        <taxon>Mycena</taxon>
    </lineage>
</organism>
<dbReference type="Proteomes" id="UP001219525">
    <property type="component" value="Unassembled WGS sequence"/>
</dbReference>
<evidence type="ECO:0000313" key="3">
    <source>
        <dbReference type="Proteomes" id="UP001219525"/>
    </source>
</evidence>
<keyword evidence="3" id="KW-1185">Reference proteome</keyword>
<dbReference type="AlphaFoldDB" id="A0AAD6V258"/>
<sequence>MRQAHTLRRLAYLKNLSSGRSATSWLYQDAHGSGTKCAWECGRRITTSATRAAYQNDQVSQDEVIAYYIVHALNSHDHRAARVCSRSASNMADKPPLKSQPHDSRGNFNAVPTLASNVTLLVTLMQRPSIGDISSCGTRFFERLPRTAALDRGRSLCVVRFNIESEGLVKPPVGSSPKAVGSASGLSTGRVSLYLSIIIRHQVALSNVHAAVTPGKRTPIAFWILEDAALKQQPTDARHMSANIMSAFT</sequence>
<dbReference type="EMBL" id="JARJCW010000064">
    <property type="protein sequence ID" value="KAJ7200215.1"/>
    <property type="molecule type" value="Genomic_DNA"/>
</dbReference>
<comment type="caution">
    <text evidence="2">The sequence shown here is derived from an EMBL/GenBank/DDBJ whole genome shotgun (WGS) entry which is preliminary data.</text>
</comment>
<gene>
    <name evidence="2" type="ORF">GGX14DRAFT_400899</name>
</gene>
<accession>A0AAD6V258</accession>